<evidence type="ECO:0000313" key="4">
    <source>
        <dbReference type="Proteomes" id="UP000697127"/>
    </source>
</evidence>
<comment type="caution">
    <text evidence="3">The sequence shown here is derived from an EMBL/GenBank/DDBJ whole genome shotgun (WGS) entry which is preliminary data.</text>
</comment>
<dbReference type="EMBL" id="PUHW01000068">
    <property type="protein sequence ID" value="KAG0689646.1"/>
    <property type="molecule type" value="Genomic_DNA"/>
</dbReference>
<feature type="compositionally biased region" description="Acidic residues" evidence="1">
    <location>
        <begin position="583"/>
        <end position="593"/>
    </location>
</feature>
<accession>A0A9P6WM45</accession>
<keyword evidence="2" id="KW-0812">Transmembrane</keyword>
<evidence type="ECO:0000256" key="2">
    <source>
        <dbReference type="SAM" id="Phobius"/>
    </source>
</evidence>
<keyword evidence="2" id="KW-1133">Transmembrane helix</keyword>
<dbReference type="Proteomes" id="UP000697127">
    <property type="component" value="Unassembled WGS sequence"/>
</dbReference>
<evidence type="ECO:0000313" key="3">
    <source>
        <dbReference type="EMBL" id="KAG0689646.1"/>
    </source>
</evidence>
<protein>
    <submittedName>
        <fullName evidence="3">Uncharacterized protein</fullName>
    </submittedName>
</protein>
<keyword evidence="2" id="KW-0472">Membrane</keyword>
<gene>
    <name evidence="3" type="ORF">C6P40_004679</name>
</gene>
<name>A0A9P6WM45_9ASCO</name>
<dbReference type="AlphaFoldDB" id="A0A9P6WM45"/>
<organism evidence="3 4">
    <name type="scientific">Pichia californica</name>
    <dbReference type="NCBI Taxonomy" id="460514"/>
    <lineage>
        <taxon>Eukaryota</taxon>
        <taxon>Fungi</taxon>
        <taxon>Dikarya</taxon>
        <taxon>Ascomycota</taxon>
        <taxon>Saccharomycotina</taxon>
        <taxon>Pichiomycetes</taxon>
        <taxon>Pichiales</taxon>
        <taxon>Pichiaceae</taxon>
        <taxon>Pichia</taxon>
    </lineage>
</organism>
<keyword evidence="4" id="KW-1185">Reference proteome</keyword>
<feature type="compositionally biased region" description="Basic and acidic residues" evidence="1">
    <location>
        <begin position="572"/>
        <end position="582"/>
    </location>
</feature>
<feature type="region of interest" description="Disordered" evidence="1">
    <location>
        <begin position="572"/>
        <end position="594"/>
    </location>
</feature>
<evidence type="ECO:0000256" key="1">
    <source>
        <dbReference type="SAM" id="MobiDB-lite"/>
    </source>
</evidence>
<feature type="transmembrane region" description="Helical" evidence="2">
    <location>
        <begin position="83"/>
        <end position="108"/>
    </location>
</feature>
<reference evidence="3" key="1">
    <citation type="submission" date="2020-11" db="EMBL/GenBank/DDBJ databases">
        <title>Kefir isolates.</title>
        <authorList>
            <person name="Marcisauskas S."/>
            <person name="Kim Y."/>
            <person name="Blasche S."/>
        </authorList>
    </citation>
    <scope>NUCLEOTIDE SEQUENCE</scope>
    <source>
        <strain evidence="3">Olga-1</strain>
    </source>
</reference>
<sequence length="683" mass="78549">MPYLQIGDPPAKDVNHPYVGKIINDNEDSQFTSTNPANSAIVFSIDDYAAPPGAVKMVNPFNKNPEEDIVMVIPTVQGVDGEITAGIIFMVVSFIFMCIFGIFAYLSVKRYRSLLDDKQICENDIENLNSTESVVTKSEKLKPVSYTSVMMNSKKQDQFKFNKNNLKEKEHTITPRKVADLPEKPQKGHNKSNDFKSAKLINKTENMKEYFKKENLDSNDNGKEDLDTSIGLTTIAPVNLIKGNLEVKKQENLKKRNSKLKLKVYKPEATESVYNDSNKNIEYQSESIYLNPQGKSIKHNKLVRKLSRKLKPKSSRITYTIKELVELEPIAVYQMFEYSYDDGDLLVTDLIFPSIPVVKNNITMVELENDLTDIRNALMSTQVDSSTKILEIFRFITFSFEIKSYNNPKIFTLPYGILVDTIIQFDLVSQIPDHLSLIIQSAFVETVIMYCINCWKFNKSKSGKVMKSFKKWGIEPYVPTKLKLFKFIVTLLLHGYRSNLLKEVLIYFSMPSSPHFLQNVISEALNNETTVDIQELLQYLKRQLQEEHQNCCSNTEKWKHWELTTAGIKSSRKLDEEEKEKEGDDEDNDEEDVTTILSLSKVPKSKYESLMNAMPYKEEKYLKMPHKSKGGSLDDIYRRNNTFFDENNFEDKQLIKLTFNSEELPGSYLPSPIRSPVHMSSVR</sequence>
<proteinExistence type="predicted"/>